<name>A0A8G0PCW4_9HYPO</name>
<sequence>MTTEKKKRVTVKKPQLAKLQPYKHWRLRLQCIFGASNRAVGIDLPRREPLSGHAERRRLRYGQIGGSLSPAGRWRVLLAMEYHPVLLLLISLMLPPKLCMMA</sequence>
<dbReference type="AlphaFoldDB" id="A0A8G0PCW4"/>
<reference evidence="1 2" key="1">
    <citation type="journal article" date="2021" name="BMC Genomics">
        <title>Telomere-to-telomere genome assembly of asparaginase-producing Trichoderma simmonsii.</title>
        <authorList>
            <person name="Chung D."/>
            <person name="Kwon Y.M."/>
            <person name="Yang Y."/>
        </authorList>
    </citation>
    <scope>NUCLEOTIDE SEQUENCE [LARGE SCALE GENOMIC DNA]</scope>
    <source>
        <strain evidence="1 2">GH-Sj1</strain>
    </source>
</reference>
<proteinExistence type="predicted"/>
<keyword evidence="2" id="KW-1185">Reference proteome</keyword>
<gene>
    <name evidence="1" type="ORF">H0G86_003825</name>
</gene>
<dbReference type="Proteomes" id="UP000826661">
    <property type="component" value="Chromosome II"/>
</dbReference>
<dbReference type="EMBL" id="CP075865">
    <property type="protein sequence ID" value="QYS96586.1"/>
    <property type="molecule type" value="Genomic_DNA"/>
</dbReference>
<accession>A0A8G0PCW4</accession>
<protein>
    <submittedName>
        <fullName evidence="1">Uncharacterized protein</fullName>
    </submittedName>
</protein>
<evidence type="ECO:0000313" key="2">
    <source>
        <dbReference type="Proteomes" id="UP000826661"/>
    </source>
</evidence>
<evidence type="ECO:0000313" key="1">
    <source>
        <dbReference type="EMBL" id="QYS96586.1"/>
    </source>
</evidence>
<organism evidence="1 2">
    <name type="scientific">Trichoderma simmonsii</name>
    <dbReference type="NCBI Taxonomy" id="1491479"/>
    <lineage>
        <taxon>Eukaryota</taxon>
        <taxon>Fungi</taxon>
        <taxon>Dikarya</taxon>
        <taxon>Ascomycota</taxon>
        <taxon>Pezizomycotina</taxon>
        <taxon>Sordariomycetes</taxon>
        <taxon>Hypocreomycetidae</taxon>
        <taxon>Hypocreales</taxon>
        <taxon>Hypocreaceae</taxon>
        <taxon>Trichoderma</taxon>
    </lineage>
</organism>